<evidence type="ECO:0000313" key="1">
    <source>
        <dbReference type="EMBL" id="KAF0759831.1"/>
    </source>
</evidence>
<gene>
    <name evidence="1" type="ORF">FWK35_00009068</name>
</gene>
<keyword evidence="2" id="KW-1185">Reference proteome</keyword>
<dbReference type="PANTHER" id="PTHR47501:SF5">
    <property type="entry name" value="HAT C-TERMINAL DIMERISATION DOMAIN-CONTAINING PROTEIN"/>
    <property type="match status" value="1"/>
</dbReference>
<organism evidence="1 2">
    <name type="scientific">Aphis craccivora</name>
    <name type="common">Cowpea aphid</name>
    <dbReference type="NCBI Taxonomy" id="307492"/>
    <lineage>
        <taxon>Eukaryota</taxon>
        <taxon>Metazoa</taxon>
        <taxon>Ecdysozoa</taxon>
        <taxon>Arthropoda</taxon>
        <taxon>Hexapoda</taxon>
        <taxon>Insecta</taxon>
        <taxon>Pterygota</taxon>
        <taxon>Neoptera</taxon>
        <taxon>Paraneoptera</taxon>
        <taxon>Hemiptera</taxon>
        <taxon>Sternorrhyncha</taxon>
        <taxon>Aphidomorpha</taxon>
        <taxon>Aphidoidea</taxon>
        <taxon>Aphididae</taxon>
        <taxon>Aphidini</taxon>
        <taxon>Aphis</taxon>
        <taxon>Aphis</taxon>
    </lineage>
</organism>
<evidence type="ECO:0000313" key="2">
    <source>
        <dbReference type="Proteomes" id="UP000478052"/>
    </source>
</evidence>
<evidence type="ECO:0008006" key="3">
    <source>
        <dbReference type="Google" id="ProtNLM"/>
    </source>
</evidence>
<dbReference type="Proteomes" id="UP000478052">
    <property type="component" value="Unassembled WGS sequence"/>
</dbReference>
<name>A0A6G0YQM8_APHCR</name>
<dbReference type="EMBL" id="VUJU01002873">
    <property type="protein sequence ID" value="KAF0759831.1"/>
    <property type="molecule type" value="Genomic_DNA"/>
</dbReference>
<sequence>MPLVSWWNSFYDAMKCIMTNIDKINILCIDLQLPSISSPREVSFLKEYCDVMKPIAKALNLLQGVKFVSLGYLLPTISAIHKALNDINGVNLCKPLVIALKRGLNKRFNRYMDSKSCQVAACLIPKFKLNWTNSENYNEIKQTFLEFITDNAQLTETNLAVTTTASTDNNSSDSEEDFFRLNNYETNENNDIQIIINNYFSNTNIKSPLDLPLVLRNAYIQYNTAIPSSAHVERLFSAGGQLLNKRRGSMADKNFEMTLLLKFNK</sequence>
<reference evidence="1 2" key="1">
    <citation type="submission" date="2019-08" db="EMBL/GenBank/DDBJ databases">
        <title>Whole genome of Aphis craccivora.</title>
        <authorList>
            <person name="Voronova N.V."/>
            <person name="Shulinski R.S."/>
            <person name="Bandarenka Y.V."/>
            <person name="Zhorov D.G."/>
            <person name="Warner D."/>
        </authorList>
    </citation>
    <scope>NUCLEOTIDE SEQUENCE [LARGE SCALE GENOMIC DNA]</scope>
    <source>
        <strain evidence="1">180601</strain>
        <tissue evidence="1">Whole Body</tissue>
    </source>
</reference>
<proteinExistence type="predicted"/>
<dbReference type="SUPFAM" id="SSF53098">
    <property type="entry name" value="Ribonuclease H-like"/>
    <property type="match status" value="1"/>
</dbReference>
<dbReference type="OrthoDB" id="6620630at2759"/>
<protein>
    <recommendedName>
        <fullName evidence="3">Dimer Tnp hAT domain-containing protein</fullName>
    </recommendedName>
</protein>
<dbReference type="PANTHER" id="PTHR47501">
    <property type="entry name" value="TRANSPOSASE-RELATED"/>
    <property type="match status" value="1"/>
</dbReference>
<dbReference type="InterPro" id="IPR012337">
    <property type="entry name" value="RNaseH-like_sf"/>
</dbReference>
<comment type="caution">
    <text evidence="1">The sequence shown here is derived from an EMBL/GenBank/DDBJ whole genome shotgun (WGS) entry which is preliminary data.</text>
</comment>
<dbReference type="AlphaFoldDB" id="A0A6G0YQM8"/>
<accession>A0A6G0YQM8</accession>